<dbReference type="Proteomes" id="UP001517367">
    <property type="component" value="Unassembled WGS sequence"/>
</dbReference>
<organism evidence="2 3">
    <name type="scientific">Pedobacter helvus</name>
    <dbReference type="NCBI Taxonomy" id="2563444"/>
    <lineage>
        <taxon>Bacteria</taxon>
        <taxon>Pseudomonadati</taxon>
        <taxon>Bacteroidota</taxon>
        <taxon>Sphingobacteriia</taxon>
        <taxon>Sphingobacteriales</taxon>
        <taxon>Sphingobacteriaceae</taxon>
        <taxon>Pedobacter</taxon>
    </lineage>
</organism>
<feature type="chain" id="PRO_5045066601" description="T9SS C-terminal target domain-containing protein" evidence="1">
    <location>
        <begin position="22"/>
        <end position="402"/>
    </location>
</feature>
<dbReference type="Gene3D" id="2.60.40.10">
    <property type="entry name" value="Immunoglobulins"/>
    <property type="match status" value="1"/>
</dbReference>
<sequence>MKKLLLTFSLVALLLSLKAQTKVYYSDLYAKMSASGATAVSVEGSTDASSLITPGDLKRGSGFGSSGLQYGFSAANTIYTVSNPSYASDTTGAVANNQYFEFSFTVGAITSTNELNLTGISAILRRSGAGNKNYFWKYAINSGGFNYIDGSLKTDFDPTANTAGLDQGVISLLGISALQNLSSGTLVTFRLYGYGATTVGGSFAIGKATSSLYALTVFGSGSALPVSLTSFTAKANKQGAVNLAWSTASEQDNSHFEVTRSVNGVDFEKIAEVKGNGNSDVVSKYSYTDTKPVAGTNYYRLKQIDFNGDFAYSAITTAKVGLGSDNLTVAVAANKSAVTVNYKATVGGKAHFGIYNSTGVKLASVEQTVTTGLNQISIPANLGNSIHILNVSQAGATASIKF</sequence>
<dbReference type="RefSeq" id="WP_138728374.1">
    <property type="nucleotide sequence ID" value="NZ_SRMP02000023.1"/>
</dbReference>
<dbReference type="InterPro" id="IPR013783">
    <property type="entry name" value="Ig-like_fold"/>
</dbReference>
<feature type="signal peptide" evidence="1">
    <location>
        <begin position="1"/>
        <end position="21"/>
    </location>
</feature>
<proteinExistence type="predicted"/>
<name>A0ABW9JM55_9SPHI</name>
<keyword evidence="1" id="KW-0732">Signal</keyword>
<accession>A0ABW9JM55</accession>
<evidence type="ECO:0000313" key="2">
    <source>
        <dbReference type="EMBL" id="MFN0292323.1"/>
    </source>
</evidence>
<evidence type="ECO:0000313" key="3">
    <source>
        <dbReference type="Proteomes" id="UP001517367"/>
    </source>
</evidence>
<keyword evidence="3" id="KW-1185">Reference proteome</keyword>
<evidence type="ECO:0000256" key="1">
    <source>
        <dbReference type="SAM" id="SignalP"/>
    </source>
</evidence>
<dbReference type="EMBL" id="SRMP02000023">
    <property type="protein sequence ID" value="MFN0292323.1"/>
    <property type="molecule type" value="Genomic_DNA"/>
</dbReference>
<gene>
    <name evidence="2" type="ORF">E5L68_013035</name>
</gene>
<protein>
    <recommendedName>
        <fullName evidence="4">T9SS C-terminal target domain-containing protein</fullName>
    </recommendedName>
</protein>
<reference evidence="2 3" key="1">
    <citation type="submission" date="2024-12" db="EMBL/GenBank/DDBJ databases">
        <authorList>
            <person name="Hu S."/>
        </authorList>
    </citation>
    <scope>NUCLEOTIDE SEQUENCE [LARGE SCALE GENOMIC DNA]</scope>
    <source>
        <strain evidence="2 3">P-25</strain>
    </source>
</reference>
<evidence type="ECO:0008006" key="4">
    <source>
        <dbReference type="Google" id="ProtNLM"/>
    </source>
</evidence>
<comment type="caution">
    <text evidence="2">The sequence shown here is derived from an EMBL/GenBank/DDBJ whole genome shotgun (WGS) entry which is preliminary data.</text>
</comment>